<keyword evidence="3" id="KW-1185">Reference proteome</keyword>
<evidence type="ECO:0000313" key="3">
    <source>
        <dbReference type="Proteomes" id="UP001567538"/>
    </source>
</evidence>
<dbReference type="Gene3D" id="1.25.40.10">
    <property type="entry name" value="Tetratricopeptide repeat domain"/>
    <property type="match status" value="1"/>
</dbReference>
<dbReference type="PANTHER" id="PTHR26312:SF132">
    <property type="entry name" value="OS01G0855200 PROTEIN"/>
    <property type="match status" value="1"/>
</dbReference>
<comment type="caution">
    <text evidence="2">The sequence shown here is derived from an EMBL/GenBank/DDBJ whole genome shotgun (WGS) entry which is preliminary data.</text>
</comment>
<dbReference type="SUPFAM" id="SSF48452">
    <property type="entry name" value="TPR-like"/>
    <property type="match status" value="1"/>
</dbReference>
<evidence type="ECO:0008006" key="4">
    <source>
        <dbReference type="Google" id="ProtNLM"/>
    </source>
</evidence>
<dbReference type="InterPro" id="IPR011990">
    <property type="entry name" value="TPR-like_helical_dom_sf"/>
</dbReference>
<sequence>MVLKVAPAASLRWLQPSLPQSPPSCSQTLASAIPSPSSRRRSFSSGDGSLFRRFVEKSGLFLGANPLRHSRSCGGGGSKRPRARTIRKALTASLDSFSDEEFSKQIQELALRFQLSDEDNVGTSSKIDEFESRFDNAGADEANFERRANEQWQGGLVVGPGGSAYCSIKKAFSSMVFIIRELHSYTMQMRSFLNYEDMQGIVAKVQREMHASFVWLFQKVFSTTPTLMVYVMILLANYSVFSISSNAAIASAPPMHVATMEEVSVMDEQGQKFDASIVKTLKLSSSTGKAASVGGSNGGGGGKLPPVASGTEGDGRFDESTYYSTIAPDGSVSSFVNTSRTSGEESVSSVEEEATLWDSFVEEASKMGNGVLDQETKKGFVSPVDARIEADDDSEYLRMELLYQTELAQEPSNPLLLANYAQFLYLVVRDLDRAEDYFKRATEVEPKDADALNKYANFLWVARNDLWAAEETYLEAIDAEPSNSYYAANYAHFLWNTGGEDTCFPLSSPEAESDGL</sequence>
<name>A0ABD1ID57_SALDI</name>
<gene>
    <name evidence="2" type="ORF">AAHA92_01481</name>
</gene>
<feature type="region of interest" description="Disordered" evidence="1">
    <location>
        <begin position="289"/>
        <end position="313"/>
    </location>
</feature>
<dbReference type="EMBL" id="JBEAFC010000002">
    <property type="protein sequence ID" value="KAL1565799.1"/>
    <property type="molecule type" value="Genomic_DNA"/>
</dbReference>
<organism evidence="2 3">
    <name type="scientific">Salvia divinorum</name>
    <name type="common">Maria pastora</name>
    <name type="synonym">Diviner's sage</name>
    <dbReference type="NCBI Taxonomy" id="28513"/>
    <lineage>
        <taxon>Eukaryota</taxon>
        <taxon>Viridiplantae</taxon>
        <taxon>Streptophyta</taxon>
        <taxon>Embryophyta</taxon>
        <taxon>Tracheophyta</taxon>
        <taxon>Spermatophyta</taxon>
        <taxon>Magnoliopsida</taxon>
        <taxon>eudicotyledons</taxon>
        <taxon>Gunneridae</taxon>
        <taxon>Pentapetalae</taxon>
        <taxon>asterids</taxon>
        <taxon>lamiids</taxon>
        <taxon>Lamiales</taxon>
        <taxon>Lamiaceae</taxon>
        <taxon>Nepetoideae</taxon>
        <taxon>Mentheae</taxon>
        <taxon>Salviinae</taxon>
        <taxon>Salvia</taxon>
        <taxon>Salvia subgen. Calosphace</taxon>
    </lineage>
</organism>
<proteinExistence type="predicted"/>
<evidence type="ECO:0000313" key="2">
    <source>
        <dbReference type="EMBL" id="KAL1565799.1"/>
    </source>
</evidence>
<reference evidence="2 3" key="1">
    <citation type="submission" date="2024-06" db="EMBL/GenBank/DDBJ databases">
        <title>A chromosome level genome sequence of Diviner's sage (Salvia divinorum).</title>
        <authorList>
            <person name="Ford S.A."/>
            <person name="Ro D.-K."/>
            <person name="Ness R.W."/>
            <person name="Phillips M.A."/>
        </authorList>
    </citation>
    <scope>NUCLEOTIDE SEQUENCE [LARGE SCALE GENOMIC DNA]</scope>
    <source>
        <strain evidence="2">SAF-2024a</strain>
        <tissue evidence="2">Leaf</tissue>
    </source>
</reference>
<evidence type="ECO:0000256" key="1">
    <source>
        <dbReference type="SAM" id="MobiDB-lite"/>
    </source>
</evidence>
<accession>A0ABD1ID57</accession>
<protein>
    <recommendedName>
        <fullName evidence="4">Tetratricopeptide repeat-like superfamily protein</fullName>
    </recommendedName>
</protein>
<dbReference type="PANTHER" id="PTHR26312">
    <property type="entry name" value="TETRATRICOPEPTIDE REPEAT PROTEIN 5"/>
    <property type="match status" value="1"/>
</dbReference>
<dbReference type="AlphaFoldDB" id="A0ABD1ID57"/>
<dbReference type="Proteomes" id="UP001567538">
    <property type="component" value="Unassembled WGS sequence"/>
</dbReference>
<feature type="region of interest" description="Disordered" evidence="1">
    <location>
        <begin position="16"/>
        <end position="45"/>
    </location>
</feature>